<dbReference type="PANTHER" id="PTHR43065">
    <property type="entry name" value="SENSOR HISTIDINE KINASE"/>
    <property type="match status" value="1"/>
</dbReference>
<dbReference type="RefSeq" id="WP_089401004.1">
    <property type="nucleotide sequence ID" value="NZ_FZOT01000016.1"/>
</dbReference>
<evidence type="ECO:0000256" key="5">
    <source>
        <dbReference type="ARBA" id="ARBA00022519"/>
    </source>
</evidence>
<evidence type="ECO:0000256" key="12">
    <source>
        <dbReference type="ARBA" id="ARBA00022989"/>
    </source>
</evidence>
<evidence type="ECO:0000256" key="6">
    <source>
        <dbReference type="ARBA" id="ARBA00022553"/>
    </source>
</evidence>
<dbReference type="PANTHER" id="PTHR43065:SF46">
    <property type="entry name" value="C4-DICARBOXYLATE TRANSPORT SENSOR PROTEIN DCTB"/>
    <property type="match status" value="1"/>
</dbReference>
<dbReference type="GO" id="GO:0000155">
    <property type="term" value="F:phosphorelay sensor kinase activity"/>
    <property type="evidence" value="ECO:0007669"/>
    <property type="project" value="InterPro"/>
</dbReference>
<dbReference type="GO" id="GO:0005886">
    <property type="term" value="C:plasma membrane"/>
    <property type="evidence" value="ECO:0007669"/>
    <property type="project" value="UniProtKB-SubCell"/>
</dbReference>
<dbReference type="Pfam" id="PF02743">
    <property type="entry name" value="dCache_1"/>
    <property type="match status" value="1"/>
</dbReference>
<dbReference type="SMART" id="SM00388">
    <property type="entry name" value="HisKA"/>
    <property type="match status" value="1"/>
</dbReference>
<evidence type="ECO:0000256" key="4">
    <source>
        <dbReference type="ARBA" id="ARBA00022475"/>
    </source>
</evidence>
<feature type="transmembrane region" description="Helical" evidence="17">
    <location>
        <begin position="305"/>
        <end position="326"/>
    </location>
</feature>
<dbReference type="Pfam" id="PF00512">
    <property type="entry name" value="HisKA"/>
    <property type="match status" value="1"/>
</dbReference>
<dbReference type="Gene3D" id="1.10.287.130">
    <property type="match status" value="1"/>
</dbReference>
<evidence type="ECO:0000259" key="18">
    <source>
        <dbReference type="PROSITE" id="PS50109"/>
    </source>
</evidence>
<keyword evidence="5" id="KW-0997">Cell inner membrane</keyword>
<evidence type="ECO:0000313" key="20">
    <source>
        <dbReference type="Proteomes" id="UP000198284"/>
    </source>
</evidence>
<dbReference type="Gene3D" id="3.30.565.10">
    <property type="entry name" value="Histidine kinase-like ATPase, C-terminal domain"/>
    <property type="match status" value="1"/>
</dbReference>
<evidence type="ECO:0000256" key="13">
    <source>
        <dbReference type="ARBA" id="ARBA00023012"/>
    </source>
</evidence>
<dbReference type="Proteomes" id="UP000198284">
    <property type="component" value="Unassembled WGS sequence"/>
</dbReference>
<dbReference type="PRINTS" id="PR00344">
    <property type="entry name" value="BCTRLSENSOR"/>
</dbReference>
<comment type="subcellular location">
    <subcellularLocation>
        <location evidence="2">Cell inner membrane</location>
        <topology evidence="2">Multi-pass membrane protein</topology>
    </subcellularLocation>
</comment>
<dbReference type="SUPFAM" id="SSF103190">
    <property type="entry name" value="Sensory domain-like"/>
    <property type="match status" value="1"/>
</dbReference>
<keyword evidence="8 17" id="KW-0812">Transmembrane</keyword>
<dbReference type="PIRSF" id="PIRSF036431">
    <property type="entry name" value="STHK_DctB"/>
    <property type="match status" value="1"/>
</dbReference>
<dbReference type="InterPro" id="IPR033479">
    <property type="entry name" value="dCache_1"/>
</dbReference>
<dbReference type="Gene3D" id="3.30.450.20">
    <property type="entry name" value="PAS domain"/>
    <property type="match status" value="2"/>
</dbReference>
<dbReference type="InterPro" id="IPR029151">
    <property type="entry name" value="Sensor-like_sf"/>
</dbReference>
<evidence type="ECO:0000256" key="9">
    <source>
        <dbReference type="ARBA" id="ARBA00022741"/>
    </source>
</evidence>
<dbReference type="SUPFAM" id="SSF55874">
    <property type="entry name" value="ATPase domain of HSP90 chaperone/DNA topoisomerase II/histidine kinase"/>
    <property type="match status" value="1"/>
</dbReference>
<evidence type="ECO:0000256" key="1">
    <source>
        <dbReference type="ARBA" id="ARBA00000085"/>
    </source>
</evidence>
<keyword evidence="11" id="KW-0067">ATP-binding</keyword>
<dbReference type="SMART" id="SM00387">
    <property type="entry name" value="HATPase_c"/>
    <property type="match status" value="1"/>
</dbReference>
<dbReference type="CDD" id="cd00082">
    <property type="entry name" value="HisKA"/>
    <property type="match status" value="1"/>
</dbReference>
<keyword evidence="6" id="KW-0597">Phosphoprotein</keyword>
<dbReference type="SUPFAM" id="SSF47384">
    <property type="entry name" value="Homodimeric domain of signal transducing histidine kinase"/>
    <property type="match status" value="1"/>
</dbReference>
<name>A0A239KLS3_9BURK</name>
<dbReference type="InterPro" id="IPR004358">
    <property type="entry name" value="Sig_transdc_His_kin-like_C"/>
</dbReference>
<keyword evidence="7" id="KW-0808">Transferase</keyword>
<dbReference type="InterPro" id="IPR003594">
    <property type="entry name" value="HATPase_dom"/>
</dbReference>
<dbReference type="CDD" id="cd12914">
    <property type="entry name" value="PDC1_DGC_like"/>
    <property type="match status" value="1"/>
</dbReference>
<gene>
    <name evidence="19" type="ORF">SAMN06265795_116100</name>
</gene>
<keyword evidence="13" id="KW-0902">Two-component regulatory system</keyword>
<dbReference type="PROSITE" id="PS50109">
    <property type="entry name" value="HIS_KIN"/>
    <property type="match status" value="1"/>
</dbReference>
<dbReference type="FunFam" id="1.10.287.130:FF:000049">
    <property type="entry name" value="C4-dicarboxylate transport sensor protein DctB"/>
    <property type="match status" value="1"/>
</dbReference>
<dbReference type="OrthoDB" id="9772100at2"/>
<evidence type="ECO:0000256" key="8">
    <source>
        <dbReference type="ARBA" id="ARBA00022692"/>
    </source>
</evidence>
<dbReference type="GO" id="GO:0005524">
    <property type="term" value="F:ATP binding"/>
    <property type="evidence" value="ECO:0007669"/>
    <property type="project" value="UniProtKB-KW"/>
</dbReference>
<dbReference type="InterPro" id="IPR036890">
    <property type="entry name" value="HATPase_C_sf"/>
</dbReference>
<keyword evidence="4" id="KW-1003">Cell membrane</keyword>
<keyword evidence="20" id="KW-1185">Reference proteome</keyword>
<dbReference type="InterPro" id="IPR017055">
    <property type="entry name" value="Sig_transdc_His_kinase_DctB"/>
</dbReference>
<evidence type="ECO:0000256" key="3">
    <source>
        <dbReference type="ARBA" id="ARBA00012438"/>
    </source>
</evidence>
<evidence type="ECO:0000256" key="16">
    <source>
        <dbReference type="SAM" id="Coils"/>
    </source>
</evidence>
<accession>A0A239KLS3</accession>
<dbReference type="InterPro" id="IPR036097">
    <property type="entry name" value="HisK_dim/P_sf"/>
</dbReference>
<dbReference type="Pfam" id="PF02518">
    <property type="entry name" value="HATPase_c"/>
    <property type="match status" value="1"/>
</dbReference>
<keyword evidence="12 17" id="KW-1133">Transmembrane helix</keyword>
<dbReference type="EC" id="2.7.13.3" evidence="3"/>
<keyword evidence="9" id="KW-0547">Nucleotide-binding</keyword>
<evidence type="ECO:0000256" key="14">
    <source>
        <dbReference type="ARBA" id="ARBA00023136"/>
    </source>
</evidence>
<feature type="coiled-coil region" evidence="16">
    <location>
        <begin position="347"/>
        <end position="395"/>
    </location>
</feature>
<dbReference type="AlphaFoldDB" id="A0A239KLS3"/>
<proteinExistence type="predicted"/>
<evidence type="ECO:0000256" key="10">
    <source>
        <dbReference type="ARBA" id="ARBA00022777"/>
    </source>
</evidence>
<evidence type="ECO:0000256" key="17">
    <source>
        <dbReference type="SAM" id="Phobius"/>
    </source>
</evidence>
<keyword evidence="10 19" id="KW-0418">Kinase</keyword>
<reference evidence="19 20" key="1">
    <citation type="submission" date="2017-06" db="EMBL/GenBank/DDBJ databases">
        <authorList>
            <person name="Kim H.J."/>
            <person name="Triplett B.A."/>
        </authorList>
    </citation>
    <scope>NUCLEOTIDE SEQUENCE [LARGE SCALE GENOMIC DNA]</scope>
    <source>
        <strain evidence="19 20">U15</strain>
    </source>
</reference>
<dbReference type="InterPro" id="IPR003661">
    <property type="entry name" value="HisK_dim/P_dom"/>
</dbReference>
<comment type="catalytic activity">
    <reaction evidence="1">
        <text>ATP + protein L-histidine = ADP + protein N-phospho-L-histidine.</text>
        <dbReference type="EC" id="2.7.13.3"/>
    </reaction>
</comment>
<evidence type="ECO:0000256" key="7">
    <source>
        <dbReference type="ARBA" id="ARBA00022679"/>
    </source>
</evidence>
<organism evidence="19 20">
    <name type="scientific">Noviherbaspirillum humi</name>
    <dbReference type="NCBI Taxonomy" id="1688639"/>
    <lineage>
        <taxon>Bacteria</taxon>
        <taxon>Pseudomonadati</taxon>
        <taxon>Pseudomonadota</taxon>
        <taxon>Betaproteobacteria</taxon>
        <taxon>Burkholderiales</taxon>
        <taxon>Oxalobacteraceae</taxon>
        <taxon>Noviherbaspirillum</taxon>
    </lineage>
</organism>
<feature type="domain" description="Histidine kinase" evidence="18">
    <location>
        <begin position="404"/>
        <end position="617"/>
    </location>
</feature>
<dbReference type="EMBL" id="FZOT01000016">
    <property type="protein sequence ID" value="SNT19316.1"/>
    <property type="molecule type" value="Genomic_DNA"/>
</dbReference>
<sequence>MFQHRQLPRLILLVLGFAALAGGAGLLAFRYSLAVGMAELQATGRHRLDLYAASLEREIDKYAYFPTTLGLERDVLQLLSAPTPERGEQVSLYLEQLNERAGSLSIYILDRAGRVVATSNWRRADSFLGEELAFRPYFRQAMDGGSGRFFGIGTTRGEPGYYLSSALSDEHGTLGVAVVKVGLKQLEKSWGPVEAPALVADENGVVILASVPSWKFTTIKPLDEATRSAFDRTQQYNRQALHPLGVTELADLQHGARLVRMPAVEPKTVAMFPVAGTFVAQTQALAGTSWHLTVFSSQDQVRGDAISRAAIAGVGAAFLFILMLLLNQRRRHLSDRLAAQAALQRAHDELERKVAERTADLSAANRRLQREVAERTQAERTLRAAQDELVQAGKLAVIGQLAAGVAHELNQPLAALRTLSGNARKFLARGNHDTASGNLERIGDLVDRMGRMTAQLKSFARKSSGQPQAVPLRRALDNALFLLEQKLKQSGAGVSIDLPPQELLAWCDPNRLEQVLVNLAGNALDAMAGLPRPALEIGARSEHGRILLQVRDHGPGLSEEAGRRLFEPFFTTKEAGQGLGLGLAISAGIVADFGGNLSGANHPQGGAVFTLDLPAARDTEHD</sequence>
<dbReference type="Gene3D" id="6.10.250.3020">
    <property type="match status" value="1"/>
</dbReference>
<protein>
    <recommendedName>
        <fullName evidence="15">C4-dicarboxylate transport sensor protein DctB</fullName>
        <ecNumber evidence="3">2.7.13.3</ecNumber>
    </recommendedName>
</protein>
<keyword evidence="14 17" id="KW-0472">Membrane</keyword>
<evidence type="ECO:0000313" key="19">
    <source>
        <dbReference type="EMBL" id="SNT19316.1"/>
    </source>
</evidence>
<evidence type="ECO:0000256" key="2">
    <source>
        <dbReference type="ARBA" id="ARBA00004429"/>
    </source>
</evidence>
<evidence type="ECO:0000256" key="15">
    <source>
        <dbReference type="ARBA" id="ARBA00073143"/>
    </source>
</evidence>
<keyword evidence="16" id="KW-0175">Coiled coil</keyword>
<dbReference type="InterPro" id="IPR005467">
    <property type="entry name" value="His_kinase_dom"/>
</dbReference>
<evidence type="ECO:0000256" key="11">
    <source>
        <dbReference type="ARBA" id="ARBA00022840"/>
    </source>
</evidence>